<dbReference type="InterPro" id="IPR015943">
    <property type="entry name" value="WD40/YVTN_repeat-like_dom_sf"/>
</dbReference>
<dbReference type="Proteomes" id="UP000612282">
    <property type="component" value="Unassembled WGS sequence"/>
</dbReference>
<dbReference type="Gene3D" id="2.130.10.10">
    <property type="entry name" value="YVTN repeat-like/Quinoprotein amine dehydrogenase"/>
    <property type="match status" value="1"/>
</dbReference>
<comment type="caution">
    <text evidence="1">The sequence shown here is derived from an EMBL/GenBank/DDBJ whole genome shotgun (WGS) entry which is preliminary data.</text>
</comment>
<proteinExistence type="predicted"/>
<sequence length="627" mass="65162">MAATGEGPTSAALDMAISPDGDRIATAHRSGYGFYMREAADLETAAYLSTGPFVTAVDFAADGTVVAGMDQVLGPNLAVFTPSGELIKNLTFATNGRGLVKGVAWAPEGDRLFGVSANGNAYSLLSYTGTKQAPTTLTLNGPSAVIPGATATFSGRLTTTVALPAGTTVTITRDGVSLGTATVGATGTYSFTDTPPADAVYRVSFAGDDSHQATAATRTVQVTKATATVTLLGPATTAIPGERISVTGRLTAPYLDLAGSTAAVSRDGVSLGTVTVDADEYFTFADTLPGEGTVNYSFSYAGSNVTLPAVTTHAVVVSRVASAVTLAGPTSAPRAKALTLTGTLASPLALPSGAKVSITRTDLDSPSGKALGTVTVAADGSFRLTDTPPAGGTVTYRVAYAGDGTHTAAAATWAVAVSRATPALTLTNGGKVYDYGKTVTFTARLGATYKNRVVEIWADPAGGDQARRLLKRATVNSKGDVAASFKLTRDTTLSAVFTGDARYAPRTVTVTVGTRADVGLVLRNYYKTKTIGGTRYSFYKPGKTAYFKPNVNEAANRRVRVQLQRYSGGKWKTMDDNYFEADDVLYLSGSGLTNAKLRTRLGYVRGTSRDSLNVSTWTTYRYFTFAK</sequence>
<dbReference type="RefSeq" id="WP_203801860.1">
    <property type="nucleotide sequence ID" value="NZ_BAAAQE010000006.1"/>
</dbReference>
<dbReference type="SUPFAM" id="SSF82171">
    <property type="entry name" value="DPP6 N-terminal domain-like"/>
    <property type="match status" value="1"/>
</dbReference>
<evidence type="ECO:0008006" key="3">
    <source>
        <dbReference type="Google" id="ProtNLM"/>
    </source>
</evidence>
<organism evidence="1 2">
    <name type="scientific">Actinoplanes couchii</name>
    <dbReference type="NCBI Taxonomy" id="403638"/>
    <lineage>
        <taxon>Bacteria</taxon>
        <taxon>Bacillati</taxon>
        <taxon>Actinomycetota</taxon>
        <taxon>Actinomycetes</taxon>
        <taxon>Micromonosporales</taxon>
        <taxon>Micromonosporaceae</taxon>
        <taxon>Actinoplanes</taxon>
    </lineage>
</organism>
<name>A0ABQ3XI55_9ACTN</name>
<accession>A0ABQ3XI55</accession>
<evidence type="ECO:0000313" key="2">
    <source>
        <dbReference type="Proteomes" id="UP000612282"/>
    </source>
</evidence>
<protein>
    <recommendedName>
        <fullName evidence="3">Ig-like domain repeat protein</fullName>
    </recommendedName>
</protein>
<dbReference type="EMBL" id="BOMG01000082">
    <property type="protein sequence ID" value="GID58184.1"/>
    <property type="molecule type" value="Genomic_DNA"/>
</dbReference>
<gene>
    <name evidence="1" type="ORF">Aco03nite_065880</name>
</gene>
<reference evidence="1 2" key="1">
    <citation type="submission" date="2021-01" db="EMBL/GenBank/DDBJ databases">
        <title>Whole genome shotgun sequence of Actinoplanes couchii NBRC 106145.</title>
        <authorList>
            <person name="Komaki H."/>
            <person name="Tamura T."/>
        </authorList>
    </citation>
    <scope>NUCLEOTIDE SEQUENCE [LARGE SCALE GENOMIC DNA]</scope>
    <source>
        <strain evidence="1 2">NBRC 106145</strain>
    </source>
</reference>
<keyword evidence="2" id="KW-1185">Reference proteome</keyword>
<evidence type="ECO:0000313" key="1">
    <source>
        <dbReference type="EMBL" id="GID58184.1"/>
    </source>
</evidence>